<keyword evidence="2" id="KW-0238">DNA-binding</keyword>
<dbReference type="Pfam" id="PF12833">
    <property type="entry name" value="HTH_18"/>
    <property type="match status" value="1"/>
</dbReference>
<dbReference type="GO" id="GO:0003700">
    <property type="term" value="F:DNA-binding transcription factor activity"/>
    <property type="evidence" value="ECO:0007669"/>
    <property type="project" value="InterPro"/>
</dbReference>
<dbReference type="PRINTS" id="PR00032">
    <property type="entry name" value="HTHARAC"/>
</dbReference>
<dbReference type="GO" id="GO:0043565">
    <property type="term" value="F:sequence-specific DNA binding"/>
    <property type="evidence" value="ECO:0007669"/>
    <property type="project" value="InterPro"/>
</dbReference>
<sequence>MHDKIINDILDWIEDNLTKPISTIDVIKKSGYSQRYFQDLFLHKTKSTIAKYILSRKLSMSAILLKLTRYSISEISNDYSFTSQQNFSRAFKRYFKVTPEFYRKSKFWDFRYYRPQHKVFDFKKINCQLIYLSKDRLLDNNSDDFKFFDISIPFDFKSNIAIEGLGYKNKKQIEIIKSLVDSSNDNLCVSYNYFLSSKVKNKITVKYNIKYIHDYNFSFNKEGLKYYLFSFLGSWEDYMILSNIIYMRELPLLQAKRRDGYDIEIFNSGKLDKNICSLNYLIPII</sequence>
<dbReference type="PANTHER" id="PTHR47504">
    <property type="entry name" value="RIGHT ORIGIN-BINDING PROTEIN"/>
    <property type="match status" value="1"/>
</dbReference>
<reference evidence="6" key="3">
    <citation type="submission" date="2023-06" db="EMBL/GenBank/DDBJ databases">
        <authorList>
            <consortium name="Clinical and Environmental Microbiology Branch: Whole genome sequencing antimicrobial resistance pathogens in the healthcare setting"/>
        </authorList>
    </citation>
    <scope>NUCLEOTIDE SEQUENCE</scope>
    <source>
        <strain evidence="6">Microbial</strain>
    </source>
</reference>
<dbReference type="SUPFAM" id="SSF46689">
    <property type="entry name" value="Homeodomain-like"/>
    <property type="match status" value="2"/>
</dbReference>
<dbReference type="PANTHER" id="PTHR47504:SF3">
    <property type="entry name" value="HTH-TYPE TRANSCRIPTIONAL REGULATOR YKGA-RELATED"/>
    <property type="match status" value="1"/>
</dbReference>
<name>A0A1Z1SZY2_PROMI</name>
<protein>
    <submittedName>
        <fullName evidence="5">AraC family transcriptional regulator</fullName>
    </submittedName>
    <submittedName>
        <fullName evidence="6">Helix-turn-helix domain-containing protein</fullName>
    </submittedName>
    <submittedName>
        <fullName evidence="7">Right origin-binding protein</fullName>
    </submittedName>
</protein>
<gene>
    <name evidence="8" type="primary">rob_4</name>
    <name evidence="7" type="synonym">rob_7</name>
    <name evidence="5" type="ORF">AM402_18000</name>
    <name evidence="7" type="ORF">NCTC10975_03459</name>
    <name evidence="8" type="ORF">NCTC11938_01722</name>
    <name evidence="6" type="ORF">PW210_000457</name>
</gene>
<dbReference type="EMBL" id="UAUE01000025">
    <property type="protein sequence ID" value="SPY99700.1"/>
    <property type="molecule type" value="Genomic_DNA"/>
</dbReference>
<organism evidence="6 12">
    <name type="scientific">Proteus mirabilis</name>
    <dbReference type="NCBI Taxonomy" id="584"/>
    <lineage>
        <taxon>Bacteria</taxon>
        <taxon>Pseudomonadati</taxon>
        <taxon>Pseudomonadota</taxon>
        <taxon>Gammaproteobacteria</taxon>
        <taxon>Enterobacterales</taxon>
        <taxon>Morganellaceae</taxon>
        <taxon>Proteus</taxon>
    </lineage>
</organism>
<dbReference type="RefSeq" id="WP_004244872.1">
    <property type="nucleotide sequence ID" value="NZ_BGKT01000024.1"/>
</dbReference>
<evidence type="ECO:0000313" key="9">
    <source>
        <dbReference type="Proteomes" id="UP000195540"/>
    </source>
</evidence>
<dbReference type="AlphaFoldDB" id="A0A1Z1SZY2"/>
<dbReference type="Proteomes" id="UP001171165">
    <property type="component" value="Unassembled WGS sequence"/>
</dbReference>
<dbReference type="Proteomes" id="UP000195540">
    <property type="component" value="Chromosome"/>
</dbReference>
<proteinExistence type="predicted"/>
<dbReference type="Proteomes" id="UP000254191">
    <property type="component" value="Unassembled WGS sequence"/>
</dbReference>
<evidence type="ECO:0000313" key="6">
    <source>
        <dbReference type="EMBL" id="EKW9774703.1"/>
    </source>
</evidence>
<dbReference type="InterPro" id="IPR020449">
    <property type="entry name" value="Tscrpt_reg_AraC-type_HTH"/>
</dbReference>
<evidence type="ECO:0000313" key="10">
    <source>
        <dbReference type="Proteomes" id="UP000251485"/>
    </source>
</evidence>
<evidence type="ECO:0000313" key="8">
    <source>
        <dbReference type="EMBL" id="SUC20290.1"/>
    </source>
</evidence>
<feature type="domain" description="HTH araC/xylS-type" evidence="4">
    <location>
        <begin position="7"/>
        <end position="105"/>
    </location>
</feature>
<evidence type="ECO:0000313" key="11">
    <source>
        <dbReference type="Proteomes" id="UP000254191"/>
    </source>
</evidence>
<keyword evidence="3" id="KW-0804">Transcription</keyword>
<dbReference type="InterPro" id="IPR018060">
    <property type="entry name" value="HTH_AraC"/>
</dbReference>
<evidence type="ECO:0000256" key="1">
    <source>
        <dbReference type="ARBA" id="ARBA00023015"/>
    </source>
</evidence>
<keyword evidence="1" id="KW-0805">Transcription regulation</keyword>
<reference evidence="10 11" key="2">
    <citation type="submission" date="2018-06" db="EMBL/GenBank/DDBJ databases">
        <authorList>
            <consortium name="Pathogen Informatics"/>
            <person name="Doyle S."/>
        </authorList>
    </citation>
    <scope>NUCLEOTIDE SEQUENCE [LARGE SCALE GENOMIC DNA]</scope>
    <source>
        <strain evidence="7 10">NCTC10975</strain>
        <strain evidence="8 11">NCTC11938</strain>
    </source>
</reference>
<dbReference type="Proteomes" id="UP000251485">
    <property type="component" value="Unassembled WGS sequence"/>
</dbReference>
<dbReference type="EMBL" id="ABKSPD020000001">
    <property type="protein sequence ID" value="EKW9774703.1"/>
    <property type="molecule type" value="Genomic_DNA"/>
</dbReference>
<dbReference type="Gene3D" id="3.20.80.10">
    <property type="entry name" value="Regulatory factor, effector binding domain"/>
    <property type="match status" value="1"/>
</dbReference>
<dbReference type="InterPro" id="IPR009057">
    <property type="entry name" value="Homeodomain-like_sf"/>
</dbReference>
<evidence type="ECO:0000256" key="2">
    <source>
        <dbReference type="ARBA" id="ARBA00023125"/>
    </source>
</evidence>
<dbReference type="EMBL" id="CP021694">
    <property type="protein sequence ID" value="ARX35936.1"/>
    <property type="molecule type" value="Genomic_DNA"/>
</dbReference>
<dbReference type="Gene3D" id="1.10.10.60">
    <property type="entry name" value="Homeodomain-like"/>
    <property type="match status" value="2"/>
</dbReference>
<evidence type="ECO:0000313" key="7">
    <source>
        <dbReference type="EMBL" id="SPY99700.1"/>
    </source>
</evidence>
<evidence type="ECO:0000313" key="5">
    <source>
        <dbReference type="EMBL" id="ARX35936.1"/>
    </source>
</evidence>
<dbReference type="EMBL" id="UGTS01000004">
    <property type="protein sequence ID" value="SUC20290.1"/>
    <property type="molecule type" value="Genomic_DNA"/>
</dbReference>
<dbReference type="InterPro" id="IPR050959">
    <property type="entry name" value="MarA-like"/>
</dbReference>
<dbReference type="InterPro" id="IPR011256">
    <property type="entry name" value="Reg_factor_effector_dom_sf"/>
</dbReference>
<reference evidence="5 9" key="1">
    <citation type="submission" date="2017-05" db="EMBL/GenBank/DDBJ databases">
        <title>Whole genome sequencing of Proteus mirabilis AR_0155.</title>
        <authorList>
            <person name="Conlan S."/>
            <person name="Thomas P.J."/>
            <person name="Mullikin J."/>
            <person name="Frank K.M."/>
            <person name="Segre J.A."/>
        </authorList>
    </citation>
    <scope>NUCLEOTIDE SEQUENCE [LARGE SCALE GENOMIC DNA]</scope>
    <source>
        <strain evidence="5 9">AR_0155</strain>
    </source>
</reference>
<dbReference type="STRING" id="584.AOUC001_14750"/>
<evidence type="ECO:0000313" key="12">
    <source>
        <dbReference type="Proteomes" id="UP001171165"/>
    </source>
</evidence>
<evidence type="ECO:0000256" key="3">
    <source>
        <dbReference type="ARBA" id="ARBA00023163"/>
    </source>
</evidence>
<dbReference type="SMART" id="SM00342">
    <property type="entry name" value="HTH_ARAC"/>
    <property type="match status" value="1"/>
</dbReference>
<accession>A0A1Z1SZY2</accession>
<dbReference type="PROSITE" id="PS01124">
    <property type="entry name" value="HTH_ARAC_FAMILY_2"/>
    <property type="match status" value="1"/>
</dbReference>
<evidence type="ECO:0000259" key="4">
    <source>
        <dbReference type="PROSITE" id="PS01124"/>
    </source>
</evidence>